<proteinExistence type="predicted"/>
<evidence type="ECO:0000313" key="1">
    <source>
        <dbReference type="EMBL" id="KZL77181.1"/>
    </source>
</evidence>
<accession>A0A161V543</accession>
<dbReference type="Proteomes" id="UP000076552">
    <property type="component" value="Unassembled WGS sequence"/>
</dbReference>
<sequence length="298" mass="31306">MRRSRRCWARLSSTFSGGSGVSSSFGFSTDFSSPLSGLSPDASFSFPASEPSSSFSSLSGDSVSLSSSLDTSSTGIAGLSSGISPFEFSRCSSRAFSHFSANCRRRCCLITSTAAALHRSIPASLISVDTSRKNRNTLGEGCVGSSGLPSHNRRPTMTLCASPLLANVSSGCAETAMASCLCSDGTTSSPKLLTLSSFGRPWRTSRKMRRRYMATLPLLCASDLDFHKLVSFSSRSLKALTSVESSFSCSVLGSSLLSSCCLSSIVSSSSISSTSLSQRCFFSCSTTSPTSSIMCRHD</sequence>
<evidence type="ECO:0000313" key="2">
    <source>
        <dbReference type="Proteomes" id="UP000076552"/>
    </source>
</evidence>
<keyword evidence="2" id="KW-1185">Reference proteome</keyword>
<comment type="caution">
    <text evidence="1">The sequence shown here is derived from an EMBL/GenBank/DDBJ whole genome shotgun (WGS) entry which is preliminary data.</text>
</comment>
<dbReference type="EMBL" id="LFIV01000009">
    <property type="protein sequence ID" value="KZL77181.1"/>
    <property type="molecule type" value="Genomic_DNA"/>
</dbReference>
<reference evidence="1 2" key="1">
    <citation type="submission" date="2015-06" db="EMBL/GenBank/DDBJ databases">
        <title>Survival trade-offs in plant roots during colonization by closely related pathogenic and mutualistic fungi.</title>
        <authorList>
            <person name="Hacquard S."/>
            <person name="Kracher B."/>
            <person name="Hiruma K."/>
            <person name="Weinman A."/>
            <person name="Muench P."/>
            <person name="Garrido Oter R."/>
            <person name="Ver Loren van Themaat E."/>
            <person name="Dallerey J.-F."/>
            <person name="Damm U."/>
            <person name="Henrissat B."/>
            <person name="Lespinet O."/>
            <person name="Thon M."/>
            <person name="Kemen E."/>
            <person name="McHardy A.C."/>
            <person name="Schulze-Lefert P."/>
            <person name="O'Connell R.J."/>
        </authorList>
    </citation>
    <scope>NUCLEOTIDE SEQUENCE [LARGE SCALE GENOMIC DNA]</scope>
    <source>
        <strain evidence="1 2">0861</strain>
    </source>
</reference>
<dbReference type="AlphaFoldDB" id="A0A161V543"/>
<gene>
    <name evidence="1" type="ORF">CT0861_10919</name>
</gene>
<protein>
    <submittedName>
        <fullName evidence="1">Uncharacterized protein</fullName>
    </submittedName>
</protein>
<organism evidence="1 2">
    <name type="scientific">Colletotrichum tofieldiae</name>
    <dbReference type="NCBI Taxonomy" id="708197"/>
    <lineage>
        <taxon>Eukaryota</taxon>
        <taxon>Fungi</taxon>
        <taxon>Dikarya</taxon>
        <taxon>Ascomycota</taxon>
        <taxon>Pezizomycotina</taxon>
        <taxon>Sordariomycetes</taxon>
        <taxon>Hypocreomycetidae</taxon>
        <taxon>Glomerellales</taxon>
        <taxon>Glomerellaceae</taxon>
        <taxon>Colletotrichum</taxon>
        <taxon>Colletotrichum spaethianum species complex</taxon>
    </lineage>
</organism>
<name>A0A161V543_9PEZI</name>